<dbReference type="EMBL" id="LNFO01000289">
    <property type="protein sequence ID" value="KUG01577.1"/>
    <property type="molecule type" value="Genomic_DNA"/>
</dbReference>
<proteinExistence type="predicted"/>
<evidence type="ECO:0000256" key="1">
    <source>
        <dbReference type="SAM" id="Coils"/>
    </source>
</evidence>
<organism evidence="2 3">
    <name type="scientific">Phytophthora nicotianae</name>
    <name type="common">Potato buckeye rot agent</name>
    <name type="synonym">Phytophthora parasitica</name>
    <dbReference type="NCBI Taxonomy" id="4792"/>
    <lineage>
        <taxon>Eukaryota</taxon>
        <taxon>Sar</taxon>
        <taxon>Stramenopiles</taxon>
        <taxon>Oomycota</taxon>
        <taxon>Peronosporomycetes</taxon>
        <taxon>Peronosporales</taxon>
        <taxon>Peronosporaceae</taxon>
        <taxon>Phytophthora</taxon>
    </lineage>
</organism>
<gene>
    <name evidence="2" type="ORF">AM587_10006833</name>
</gene>
<reference evidence="2 3" key="1">
    <citation type="submission" date="2015-11" db="EMBL/GenBank/DDBJ databases">
        <title>Genomes and virulence difference between two physiological races of Phytophthora nicotianae.</title>
        <authorList>
            <person name="Liu H."/>
            <person name="Ma X."/>
            <person name="Yu H."/>
            <person name="Fang D."/>
            <person name="Li Y."/>
            <person name="Wang X."/>
            <person name="Wang W."/>
            <person name="Dong Y."/>
            <person name="Xiao B."/>
        </authorList>
    </citation>
    <scope>NUCLEOTIDE SEQUENCE [LARGE SCALE GENOMIC DNA]</scope>
    <source>
        <strain evidence="3">race 0</strain>
    </source>
</reference>
<name>A0A0W8DZD5_PHYNI</name>
<feature type="coiled-coil region" evidence="1">
    <location>
        <begin position="3"/>
        <end position="30"/>
    </location>
</feature>
<comment type="caution">
    <text evidence="2">The sequence shown here is derived from an EMBL/GenBank/DDBJ whole genome shotgun (WGS) entry which is preliminary data.</text>
</comment>
<dbReference type="AlphaFoldDB" id="A0A0W8DZD5"/>
<sequence>MSVSVLRAENQSLRRELRAASRNVERLTAIIERRDRDIANLITAHHTEKMFLLNNLEARMTELMRLHPELVGQINGQENRVTMAPAEENKVHGFALTINPMQEEGAHEIRFIAGQEKYVTRAAAGEAGLLFEFTRTGNPSTSDRTSSAKPTLVSKLVWEHICVTIRSIIVLYLIEMLEQDEVAPDIVFRCCRSKWVVNTPFPLQEVADILTELLEETNMAMHLAELYTEIHSQLQDYNRIQRFSLVP</sequence>
<dbReference type="Proteomes" id="UP000052943">
    <property type="component" value="Unassembled WGS sequence"/>
</dbReference>
<keyword evidence="1" id="KW-0175">Coiled coil</keyword>
<dbReference type="OrthoDB" id="120719at2759"/>
<protein>
    <submittedName>
        <fullName evidence="2">Uncharacterized protein</fullName>
    </submittedName>
</protein>
<accession>A0A0W8DZD5</accession>
<evidence type="ECO:0000313" key="3">
    <source>
        <dbReference type="Proteomes" id="UP000052943"/>
    </source>
</evidence>
<evidence type="ECO:0000313" key="2">
    <source>
        <dbReference type="EMBL" id="KUG01577.1"/>
    </source>
</evidence>